<accession>A0ABS1R8U8</accession>
<keyword evidence="1" id="KW-0812">Transmembrane</keyword>
<reference evidence="2 3" key="1">
    <citation type="submission" date="2021-01" db="EMBL/GenBank/DDBJ databases">
        <title>C459-1 draft genome sequence.</title>
        <authorList>
            <person name="Zhang X.-F."/>
        </authorList>
    </citation>
    <scope>NUCLEOTIDE SEQUENCE [LARGE SCALE GENOMIC DNA]</scope>
    <source>
        <strain evidence="3">C459-1</strain>
    </source>
</reference>
<organism evidence="2 3">
    <name type="scientific">Sphingobacterium faecale</name>
    <dbReference type="NCBI Taxonomy" id="2803775"/>
    <lineage>
        <taxon>Bacteria</taxon>
        <taxon>Pseudomonadati</taxon>
        <taxon>Bacteroidota</taxon>
        <taxon>Sphingobacteriia</taxon>
        <taxon>Sphingobacteriales</taxon>
        <taxon>Sphingobacteriaceae</taxon>
        <taxon>Sphingobacterium</taxon>
    </lineage>
</organism>
<comment type="caution">
    <text evidence="2">The sequence shown here is derived from an EMBL/GenBank/DDBJ whole genome shotgun (WGS) entry which is preliminary data.</text>
</comment>
<name>A0ABS1R8U8_9SPHI</name>
<proteinExistence type="predicted"/>
<protein>
    <submittedName>
        <fullName evidence="2">FeoB-associated Cys-rich membrane protein</fullName>
    </submittedName>
</protein>
<dbReference type="Proteomes" id="UP000625283">
    <property type="component" value="Unassembled WGS sequence"/>
</dbReference>
<evidence type="ECO:0000256" key="1">
    <source>
        <dbReference type="SAM" id="Phobius"/>
    </source>
</evidence>
<gene>
    <name evidence="2" type="ORF">JKG61_20455</name>
</gene>
<evidence type="ECO:0000313" key="3">
    <source>
        <dbReference type="Proteomes" id="UP000625283"/>
    </source>
</evidence>
<keyword evidence="1" id="KW-1133">Transmembrane helix</keyword>
<sequence>MLYIQYAIITIVFVFAIVFMVRKFLPSKTKSGGCGKGCGCSFSADTKINDK</sequence>
<feature type="transmembrane region" description="Helical" evidence="1">
    <location>
        <begin position="6"/>
        <end position="25"/>
    </location>
</feature>
<evidence type="ECO:0000313" key="2">
    <source>
        <dbReference type="EMBL" id="MBL1411140.1"/>
    </source>
</evidence>
<keyword evidence="3" id="KW-1185">Reference proteome</keyword>
<dbReference type="EMBL" id="JAERTY010000013">
    <property type="protein sequence ID" value="MBL1411140.1"/>
    <property type="molecule type" value="Genomic_DNA"/>
</dbReference>
<keyword evidence="1" id="KW-0472">Membrane</keyword>
<dbReference type="Pfam" id="PF12669">
    <property type="entry name" value="FeoB_associated"/>
    <property type="match status" value="1"/>
</dbReference>